<sequence length="342" mass="38440">MGLAPSPSSEREKSVRSKPASQGALESNPTARTVKREIEVDQNILHTPAPRKRPRLFMEAVEITTAATGTNTPSLSTALDRSKLLTPAVLDQVKKLSNSIVKVKKEKELSLESVVYRLNAVGLDSYPISLSDEIKRKTFDRLWLSKHYGGAPQGGCPPIDRKQFKHNMIFRFFDSDFSSHLPKNPGDPGLTFYGVGEAHEWNPKPEDVFIKLKPNHWLYIGMYRMFVSKSLTAEEWTQQSAAFKALWCRTIRNRGGGGGSRPLRILLDLCRRLGREPTAAEKKKALRSGDDRDIELTDAEIDAGFQRGTGKLAVWAMKCVGYREDFQRNIAGRVPTGWEREK</sequence>
<evidence type="ECO:0000256" key="1">
    <source>
        <dbReference type="SAM" id="MobiDB-lite"/>
    </source>
</evidence>
<evidence type="ECO:0000259" key="2">
    <source>
        <dbReference type="Pfam" id="PF20411"/>
    </source>
</evidence>
<organism evidence="3 4">
    <name type="scientific">Mycena metata</name>
    <dbReference type="NCBI Taxonomy" id="1033252"/>
    <lineage>
        <taxon>Eukaryota</taxon>
        <taxon>Fungi</taxon>
        <taxon>Dikarya</taxon>
        <taxon>Basidiomycota</taxon>
        <taxon>Agaricomycotina</taxon>
        <taxon>Agaricomycetes</taxon>
        <taxon>Agaricomycetidae</taxon>
        <taxon>Agaricales</taxon>
        <taxon>Marasmiineae</taxon>
        <taxon>Mycenaceae</taxon>
        <taxon>Mycena</taxon>
    </lineage>
</organism>
<keyword evidence="4" id="KW-1185">Reference proteome</keyword>
<name>A0AAD7JLZ7_9AGAR</name>
<evidence type="ECO:0000313" key="4">
    <source>
        <dbReference type="Proteomes" id="UP001215598"/>
    </source>
</evidence>
<comment type="caution">
    <text evidence="3">The sequence shown here is derived from an EMBL/GenBank/DDBJ whole genome shotgun (WGS) entry which is preliminary data.</text>
</comment>
<dbReference type="Proteomes" id="UP001215598">
    <property type="component" value="Unassembled WGS sequence"/>
</dbReference>
<dbReference type="Pfam" id="PF20411">
    <property type="entry name" value="DUF6697"/>
    <property type="match status" value="1"/>
</dbReference>
<evidence type="ECO:0000313" key="3">
    <source>
        <dbReference type="EMBL" id="KAJ7767727.1"/>
    </source>
</evidence>
<dbReference type="InterPro" id="IPR046520">
    <property type="entry name" value="DUF6697"/>
</dbReference>
<feature type="domain" description="DUF6697" evidence="2">
    <location>
        <begin position="138"/>
        <end position="331"/>
    </location>
</feature>
<dbReference type="AlphaFoldDB" id="A0AAD7JLZ7"/>
<feature type="region of interest" description="Disordered" evidence="1">
    <location>
        <begin position="1"/>
        <end position="32"/>
    </location>
</feature>
<proteinExistence type="predicted"/>
<gene>
    <name evidence="3" type="ORF">B0H16DRAFT_336340</name>
</gene>
<reference evidence="3" key="1">
    <citation type="submission" date="2023-03" db="EMBL/GenBank/DDBJ databases">
        <title>Massive genome expansion in bonnet fungi (Mycena s.s.) driven by repeated elements and novel gene families across ecological guilds.</title>
        <authorList>
            <consortium name="Lawrence Berkeley National Laboratory"/>
            <person name="Harder C.B."/>
            <person name="Miyauchi S."/>
            <person name="Viragh M."/>
            <person name="Kuo A."/>
            <person name="Thoen E."/>
            <person name="Andreopoulos B."/>
            <person name="Lu D."/>
            <person name="Skrede I."/>
            <person name="Drula E."/>
            <person name="Henrissat B."/>
            <person name="Morin E."/>
            <person name="Kohler A."/>
            <person name="Barry K."/>
            <person name="LaButti K."/>
            <person name="Morin E."/>
            <person name="Salamov A."/>
            <person name="Lipzen A."/>
            <person name="Mereny Z."/>
            <person name="Hegedus B."/>
            <person name="Baldrian P."/>
            <person name="Stursova M."/>
            <person name="Weitz H."/>
            <person name="Taylor A."/>
            <person name="Grigoriev I.V."/>
            <person name="Nagy L.G."/>
            <person name="Martin F."/>
            <person name="Kauserud H."/>
        </authorList>
    </citation>
    <scope>NUCLEOTIDE SEQUENCE</scope>
    <source>
        <strain evidence="3">CBHHK182m</strain>
    </source>
</reference>
<dbReference type="EMBL" id="JARKIB010000021">
    <property type="protein sequence ID" value="KAJ7767727.1"/>
    <property type="molecule type" value="Genomic_DNA"/>
</dbReference>
<protein>
    <recommendedName>
        <fullName evidence="2">DUF6697 domain-containing protein</fullName>
    </recommendedName>
</protein>
<accession>A0AAD7JLZ7</accession>